<proteinExistence type="predicted"/>
<dbReference type="KEGG" id="ngg:RG540_CH06440"/>
<name>A0A068SLY1_NEOGA</name>
<dbReference type="InterPro" id="IPR049304">
    <property type="entry name" value="Gly_rich_dom"/>
</dbReference>
<organism evidence="3 4">
    <name type="scientific">Neorhizobium galegae bv. orientalis str. HAMBI 540</name>
    <dbReference type="NCBI Taxonomy" id="1028800"/>
    <lineage>
        <taxon>Bacteria</taxon>
        <taxon>Pseudomonadati</taxon>
        <taxon>Pseudomonadota</taxon>
        <taxon>Alphaproteobacteria</taxon>
        <taxon>Hyphomicrobiales</taxon>
        <taxon>Rhizobiaceae</taxon>
        <taxon>Rhizobium/Agrobacterium group</taxon>
        <taxon>Neorhizobium</taxon>
    </lineage>
</organism>
<evidence type="ECO:0000313" key="4">
    <source>
        <dbReference type="Proteomes" id="UP000028181"/>
    </source>
</evidence>
<gene>
    <name evidence="3" type="ORF">RG540_CH06440</name>
</gene>
<dbReference type="PATRIC" id="fig|1028800.3.peg.653"/>
<accession>A0A068SLY1</accession>
<dbReference type="AlphaFoldDB" id="A0A068SLY1"/>
<sequence length="282" mass="28176">MMIPYPSPRKSSGGGAASGFVRKRKLKVDGGKDWYEFTESGSWDRDALLAIVTAEPGNEGLTLAQVRVEAQAIGGGGGGNSGAHAGIGGFPGIVTYTEFQLSDLNEGNDLYIDVGAGGAAGSDGGTSLIVAHNMYVRSFYGVAGVGADGVRNAYYRHLSNDGQSVDPDASGGTAMNSSSGPGGGGSNRDGNYSGGVGRSASPYTVLPGFYAGENGHDGTNTFGENWDNYGSGGAGAPFIDDETTPTTGGNGGYPGAGGGAGLVGGMGANGCVRFRFSVLEPA</sequence>
<dbReference type="Pfam" id="PF21722">
    <property type="entry name" value="Gly_rich_2"/>
    <property type="match status" value="1"/>
</dbReference>
<reference evidence="4" key="1">
    <citation type="journal article" date="2014" name="BMC Genomics">
        <title>Genome sequencing of two Neorhizobium galegae strains reveals a noeT gene responsible for the unusual acetylation of the nodulation factors.</title>
        <authorList>
            <person name="Osterman J."/>
            <person name="Marsh J."/>
            <person name="Laine P.K."/>
            <person name="Zeng Z."/>
            <person name="Alatalo E."/>
            <person name="Sullivan J.T."/>
            <person name="Young J.P."/>
            <person name="Thomas-Oates J."/>
            <person name="Paulin L."/>
            <person name="Lindstrom K."/>
        </authorList>
    </citation>
    <scope>NUCLEOTIDE SEQUENCE [LARGE SCALE GENOMIC DNA]</scope>
    <source>
        <strain evidence="4">HAMBI 540</strain>
    </source>
</reference>
<protein>
    <recommendedName>
        <fullName evidence="2">Glycine-rich domain-containing protein</fullName>
    </recommendedName>
</protein>
<dbReference type="RefSeq" id="WP_038584444.1">
    <property type="nucleotide sequence ID" value="NZ_HG938353.1"/>
</dbReference>
<keyword evidence="4" id="KW-1185">Reference proteome</keyword>
<feature type="compositionally biased region" description="Gly residues" evidence="1">
    <location>
        <begin position="180"/>
        <end position="196"/>
    </location>
</feature>
<evidence type="ECO:0000259" key="2">
    <source>
        <dbReference type="Pfam" id="PF21722"/>
    </source>
</evidence>
<feature type="region of interest" description="Disordered" evidence="1">
    <location>
        <begin position="161"/>
        <end position="196"/>
    </location>
</feature>
<evidence type="ECO:0000256" key="1">
    <source>
        <dbReference type="SAM" id="MobiDB-lite"/>
    </source>
</evidence>
<evidence type="ECO:0000313" key="3">
    <source>
        <dbReference type="EMBL" id="CDN46834.1"/>
    </source>
</evidence>
<feature type="domain" description="Glycine-rich" evidence="2">
    <location>
        <begin position="68"/>
        <end position="276"/>
    </location>
</feature>
<dbReference type="GeneID" id="24257844"/>
<dbReference type="Proteomes" id="UP000028181">
    <property type="component" value="Chromosome I"/>
</dbReference>
<dbReference type="HOGENOM" id="CLU_986346_0_0_5"/>
<dbReference type="EMBL" id="HG938353">
    <property type="protein sequence ID" value="CDN46834.1"/>
    <property type="molecule type" value="Genomic_DNA"/>
</dbReference>